<organism evidence="2 3">
    <name type="scientific">Cupriavidus necator (strain ATCC 17699 / DSM 428 / KCTC 22496 / NCIMB 10442 / H16 / Stanier 337)</name>
    <name type="common">Ralstonia eutropha</name>
    <dbReference type="NCBI Taxonomy" id="381666"/>
    <lineage>
        <taxon>Bacteria</taxon>
        <taxon>Pseudomonadati</taxon>
        <taxon>Pseudomonadota</taxon>
        <taxon>Betaproteobacteria</taxon>
        <taxon>Burkholderiales</taxon>
        <taxon>Burkholderiaceae</taxon>
        <taxon>Cupriavidus</taxon>
    </lineage>
</organism>
<dbReference type="Proteomes" id="UP000008210">
    <property type="component" value="Chromosome 1"/>
</dbReference>
<evidence type="ECO:0000313" key="3">
    <source>
        <dbReference type="Proteomes" id="UP000008210"/>
    </source>
</evidence>
<dbReference type="EMBL" id="AM260479">
    <property type="protein sequence ID" value="CAJ93570.1"/>
    <property type="molecule type" value="Genomic_DNA"/>
</dbReference>
<sequence length="80" mass="8980">MANQQLRWASGGKRWAARGQPGRVVHRRPRFVHTLARQRHVHGRLPQKNRAHPGGAPIYAFMYAAYPSRGCTLPSRGLVG</sequence>
<evidence type="ECO:0000256" key="1">
    <source>
        <dbReference type="SAM" id="MobiDB-lite"/>
    </source>
</evidence>
<dbReference type="HOGENOM" id="CLU_2583835_0_0_4"/>
<feature type="region of interest" description="Disordered" evidence="1">
    <location>
        <begin position="1"/>
        <end position="22"/>
    </location>
</feature>
<reference evidence="2 3" key="1">
    <citation type="journal article" date="2006" name="Nat. Biotechnol.">
        <title>Genome sequence of the bioplastic-producing 'Knallgas' bacterium Ralstonia eutropha H16.</title>
        <authorList>
            <person name="Pohlmann A."/>
            <person name="Fricke W.F."/>
            <person name="Reinecke F."/>
            <person name="Kusian B."/>
            <person name="Liesegang H."/>
            <person name="Cramm R."/>
            <person name="Eitinger T."/>
            <person name="Ewering C."/>
            <person name="Potter M."/>
            <person name="Schwartz E."/>
            <person name="Strittmatter A."/>
            <person name="Voss I."/>
            <person name="Gottschalk G."/>
            <person name="Steinbuechel A."/>
            <person name="Friedrich B."/>
            <person name="Bowien B."/>
        </authorList>
    </citation>
    <scope>NUCLEOTIDE SEQUENCE [LARGE SCALE GENOMIC DNA]</scope>
    <source>
        <strain evidence="3">ATCC 17699 / DSM 428 / KCTC 22496 / NCIMB 10442 / H16 / Stanier 337</strain>
    </source>
</reference>
<dbReference type="STRING" id="381666.H16_A2482"/>
<proteinExistence type="predicted"/>
<dbReference type="AlphaFoldDB" id="Q0K8V1"/>
<dbReference type="KEGG" id="reh:H16_A2482"/>
<gene>
    <name evidence="2" type="ordered locus">H16_A2482</name>
</gene>
<evidence type="ECO:0000313" key="2">
    <source>
        <dbReference type="EMBL" id="CAJ93570.1"/>
    </source>
</evidence>
<keyword evidence="3" id="KW-1185">Reference proteome</keyword>
<name>Q0K8V1_CUPNH</name>
<protein>
    <submittedName>
        <fullName evidence="2">Uncharacterized protein</fullName>
    </submittedName>
</protein>
<accession>Q0K8V1</accession>